<feature type="compositionally biased region" description="Low complexity" evidence="1">
    <location>
        <begin position="686"/>
        <end position="697"/>
    </location>
</feature>
<feature type="compositionally biased region" description="Basic residues" evidence="1">
    <location>
        <begin position="673"/>
        <end position="685"/>
    </location>
</feature>
<evidence type="ECO:0000313" key="3">
    <source>
        <dbReference type="EMBL" id="KAG0656884.1"/>
    </source>
</evidence>
<dbReference type="Gene3D" id="3.40.525.10">
    <property type="entry name" value="CRAL-TRIO lipid binding domain"/>
    <property type="match status" value="1"/>
</dbReference>
<reference evidence="3 4" key="1">
    <citation type="submission" date="2020-11" db="EMBL/GenBank/DDBJ databases">
        <title>Kefir isolates.</title>
        <authorList>
            <person name="Marcisauskas S."/>
            <person name="Kim Y."/>
            <person name="Blasche S."/>
        </authorList>
    </citation>
    <scope>NUCLEOTIDE SEQUENCE [LARGE SCALE GENOMIC DNA]</scope>
    <source>
        <strain evidence="3 4">KR</strain>
    </source>
</reference>
<sequence>MATAASLRARKDQIVQQYKENLDLVRQVQKQAGQEVVNALHPEIAGPRLQDDEAGTQDAASTSADEDARAATTALLRDTVTVFRFCRRARFSPAAALKLLHATCQWRLTSGLLQLTPGSISSLYLTKPLFFFHPDLYDRFGRPCAILNLKHVQRTEDGNLDALKDYVRFGWEVARRYLSDLSRSAASAQDPTLQMVVIVDLDQAGMSNLEFELLPFFLDLLKNNFPGMVGAIFVLNYGWAYAGMWQLAKRVLPNTALERILFPSQDELFEFFDEEHLLVAHGGKVQYDYSPANPILEKYGQCQLSVTGLSSPFASRAPSRATSSSSLHHEVFHSAPGSGTGTPVLSRKPSGLAMTTRDDSEAASSSSWFSFGSGLRTRRTPPAAETHGTTAAATTTTTIHGGEMTPRGLRRVRSLAELQQRLEQTQREIDSEDSIDESGSENEGGTSNFDDQDPEAAGGTAGDGGETSEYSTSASTVASAISSKYSSRVVSRSASREGSPNRSRRAIEPLTPTGAAAKSARALDLEILSPYNTSNPHFGYPAYVPPSSLDPSGTPRSRFPRRRKRDLVRTLTYLAALRFLALHRSIQHRLNVLVAVLLRLTGLGWWNRWWRQGAAGRCRNAAAAAAASGSEQHRDGSDKKVHWTTSSAASSSPDTVAPPPPPTSLGRCPVAHSPHHRSHHLHHQHLSSALASSSSSSPTPPPPSLIDVDPSVLYLMLLFIIVRTPDRKDKVKRLVRFLVVGVPTWSAAQARRLALRVLVGKARADALLNAERASQ</sequence>
<evidence type="ECO:0000259" key="2">
    <source>
        <dbReference type="PROSITE" id="PS50191"/>
    </source>
</evidence>
<dbReference type="PROSITE" id="PS50191">
    <property type="entry name" value="CRAL_TRIO"/>
    <property type="match status" value="1"/>
</dbReference>
<evidence type="ECO:0000256" key="1">
    <source>
        <dbReference type="SAM" id="MobiDB-lite"/>
    </source>
</evidence>
<dbReference type="EMBL" id="PUHQ01000090">
    <property type="protein sequence ID" value="KAG0656884.1"/>
    <property type="molecule type" value="Genomic_DNA"/>
</dbReference>
<dbReference type="CDD" id="cd00170">
    <property type="entry name" value="SEC14"/>
    <property type="match status" value="1"/>
</dbReference>
<feature type="domain" description="CRAL-TRIO" evidence="2">
    <location>
        <begin position="117"/>
        <end position="289"/>
    </location>
</feature>
<keyword evidence="4" id="KW-1185">Reference proteome</keyword>
<proteinExistence type="predicted"/>
<feature type="region of interest" description="Disordered" evidence="1">
    <location>
        <begin position="626"/>
        <end position="703"/>
    </location>
</feature>
<dbReference type="PANTHER" id="PTHR46590">
    <property type="entry name" value="PHOSPHATIDYLINOSITOL TRANSFER PROTEIN CSR1-RELATED"/>
    <property type="match status" value="1"/>
</dbReference>
<name>A0A9P6VXR2_RHOMI</name>
<comment type="caution">
    <text evidence="3">The sequence shown here is derived from an EMBL/GenBank/DDBJ whole genome shotgun (WGS) entry which is preliminary data.</text>
</comment>
<dbReference type="AlphaFoldDB" id="A0A9P6VXR2"/>
<dbReference type="Pfam" id="PF00650">
    <property type="entry name" value="CRAL_TRIO"/>
    <property type="match status" value="1"/>
</dbReference>
<feature type="compositionally biased region" description="Low complexity" evidence="1">
    <location>
        <begin position="644"/>
        <end position="655"/>
    </location>
</feature>
<dbReference type="SUPFAM" id="SSF52087">
    <property type="entry name" value="CRAL/TRIO domain"/>
    <property type="match status" value="1"/>
</dbReference>
<dbReference type="PANTHER" id="PTHR46590:SF4">
    <property type="entry name" value="CRAL-TRIO DOMAIN-CONTAINING PROTEIN"/>
    <property type="match status" value="1"/>
</dbReference>
<evidence type="ECO:0000313" key="4">
    <source>
        <dbReference type="Proteomes" id="UP000777482"/>
    </source>
</evidence>
<dbReference type="Proteomes" id="UP000777482">
    <property type="component" value="Unassembled WGS sequence"/>
</dbReference>
<accession>A0A9P6VXR2</accession>
<dbReference type="OrthoDB" id="75724at2759"/>
<dbReference type="InterPro" id="IPR052432">
    <property type="entry name" value="PITP/CRAL-TRIO"/>
</dbReference>
<dbReference type="SMART" id="SM00516">
    <property type="entry name" value="SEC14"/>
    <property type="match status" value="1"/>
</dbReference>
<feature type="compositionally biased region" description="Low complexity" evidence="1">
    <location>
        <begin position="467"/>
        <end position="498"/>
    </location>
</feature>
<feature type="region of interest" description="Disordered" evidence="1">
    <location>
        <begin position="315"/>
        <end position="406"/>
    </location>
</feature>
<feature type="compositionally biased region" description="Acidic residues" evidence="1">
    <location>
        <begin position="430"/>
        <end position="440"/>
    </location>
</feature>
<protein>
    <recommendedName>
        <fullName evidence="2">CRAL-TRIO domain-containing protein</fullName>
    </recommendedName>
</protein>
<feature type="compositionally biased region" description="Low complexity" evidence="1">
    <location>
        <begin position="362"/>
        <end position="406"/>
    </location>
</feature>
<organism evidence="3 4">
    <name type="scientific">Rhodotorula mucilaginosa</name>
    <name type="common">Yeast</name>
    <name type="synonym">Rhodotorula rubra</name>
    <dbReference type="NCBI Taxonomy" id="5537"/>
    <lineage>
        <taxon>Eukaryota</taxon>
        <taxon>Fungi</taxon>
        <taxon>Dikarya</taxon>
        <taxon>Basidiomycota</taxon>
        <taxon>Pucciniomycotina</taxon>
        <taxon>Microbotryomycetes</taxon>
        <taxon>Sporidiobolales</taxon>
        <taxon>Sporidiobolaceae</taxon>
        <taxon>Rhodotorula</taxon>
    </lineage>
</organism>
<feature type="compositionally biased region" description="Basic and acidic residues" evidence="1">
    <location>
        <begin position="631"/>
        <end position="641"/>
    </location>
</feature>
<dbReference type="InterPro" id="IPR036865">
    <property type="entry name" value="CRAL-TRIO_dom_sf"/>
</dbReference>
<gene>
    <name evidence="3" type="ORF">C6P46_006905</name>
</gene>
<feature type="compositionally biased region" description="Low complexity" evidence="1">
    <location>
        <begin position="315"/>
        <end position="326"/>
    </location>
</feature>
<feature type="region of interest" description="Disordered" evidence="1">
    <location>
        <begin position="423"/>
        <end position="515"/>
    </location>
</feature>
<dbReference type="InterPro" id="IPR001251">
    <property type="entry name" value="CRAL-TRIO_dom"/>
</dbReference>